<name>A0AAD2PVW7_9STRA</name>
<feature type="transmembrane region" description="Helical" evidence="7">
    <location>
        <begin position="20"/>
        <end position="39"/>
    </location>
</feature>
<dbReference type="EMBL" id="CAKOGP040001958">
    <property type="protein sequence ID" value="CAJ1957917.1"/>
    <property type="molecule type" value="Genomic_DNA"/>
</dbReference>
<comment type="subcellular location">
    <subcellularLocation>
        <location evidence="1">Membrane</location>
        <topology evidence="1">Single-pass type II membrane protein</topology>
    </subcellularLocation>
</comment>
<dbReference type="GO" id="GO:0016020">
    <property type="term" value="C:membrane"/>
    <property type="evidence" value="ECO:0007669"/>
    <property type="project" value="UniProtKB-SubCell"/>
</dbReference>
<keyword evidence="5 7" id="KW-0472">Membrane</keyword>
<dbReference type="InterPro" id="IPR051292">
    <property type="entry name" value="Xyl/GlcA_transferase"/>
</dbReference>
<dbReference type="SUPFAM" id="SSF53448">
    <property type="entry name" value="Nucleotide-diphospho-sugar transferases"/>
    <property type="match status" value="1"/>
</dbReference>
<keyword evidence="6" id="KW-0325">Glycoprotein</keyword>
<evidence type="ECO:0000256" key="6">
    <source>
        <dbReference type="ARBA" id="ARBA00023180"/>
    </source>
</evidence>
<accession>A0AAD2PVW7</accession>
<dbReference type="GO" id="GO:0015020">
    <property type="term" value="F:glucuronosyltransferase activity"/>
    <property type="evidence" value="ECO:0007669"/>
    <property type="project" value="TreeGrafter"/>
</dbReference>
<evidence type="ECO:0000256" key="4">
    <source>
        <dbReference type="ARBA" id="ARBA00022989"/>
    </source>
</evidence>
<reference evidence="8" key="1">
    <citation type="submission" date="2023-08" db="EMBL/GenBank/DDBJ databases">
        <authorList>
            <person name="Audoor S."/>
            <person name="Bilcke G."/>
        </authorList>
    </citation>
    <scope>NUCLEOTIDE SEQUENCE</scope>
</reference>
<evidence type="ECO:0000256" key="3">
    <source>
        <dbReference type="ARBA" id="ARBA00022968"/>
    </source>
</evidence>
<evidence type="ECO:0000256" key="7">
    <source>
        <dbReference type="SAM" id="Phobius"/>
    </source>
</evidence>
<gene>
    <name evidence="8" type="ORF">CYCCA115_LOCUS16941</name>
</gene>
<dbReference type="Pfam" id="PF13896">
    <property type="entry name" value="Glyco_transf_49"/>
    <property type="match status" value="1"/>
</dbReference>
<keyword evidence="3" id="KW-0735">Signal-anchor</keyword>
<keyword evidence="4 7" id="KW-1133">Transmembrane helix</keyword>
<evidence type="ECO:0000256" key="2">
    <source>
        <dbReference type="ARBA" id="ARBA00022692"/>
    </source>
</evidence>
<keyword evidence="2 7" id="KW-0812">Transmembrane</keyword>
<protein>
    <submittedName>
        <fullName evidence="8">Uncharacterized protein</fullName>
    </submittedName>
</protein>
<evidence type="ECO:0000256" key="1">
    <source>
        <dbReference type="ARBA" id="ARBA00004606"/>
    </source>
</evidence>
<dbReference type="PANTHER" id="PTHR12270">
    <property type="entry name" value="GLYCOSYLTRANSFERASE-RELATED"/>
    <property type="match status" value="1"/>
</dbReference>
<dbReference type="GO" id="GO:0042285">
    <property type="term" value="F:xylosyltransferase activity"/>
    <property type="evidence" value="ECO:0007669"/>
    <property type="project" value="TreeGrafter"/>
</dbReference>
<dbReference type="GO" id="GO:0035269">
    <property type="term" value="P:protein O-linked glycosylation via mannose"/>
    <property type="evidence" value="ECO:0007669"/>
    <property type="project" value="TreeGrafter"/>
</dbReference>
<evidence type="ECO:0000256" key="5">
    <source>
        <dbReference type="ARBA" id="ARBA00023136"/>
    </source>
</evidence>
<sequence length="409" mass="47626">MVNGDNIKMKKRPTRHELKLILRFSMVVVIVLALTAILLRKSSTTEEFQVFSSKAPLCLPLSNLPTFTMVTQLSQDRLWMMEHHCERFPHPISIAVWTNESLREIEDQLISLKCSLDMVRVQVLDASDMAFDDYPVNHLRNLALQQVETTHIVFIDVDFWSSEGLYDILTNKTVTSALVENKDIALVIPAFQLFRQCTLWVDCRERNVPSMPFSLDELLDMRRNKRGHIFDPTNKGGHGSTLYEEWLLQEEGTLLEIPCLKSNRYEPFIVVRYCRDLPPFQEAFSGYGKNKMSWMMQLVRSGYTLSQLGGAFLVHYPHLDSQSRQRWNEAPDQLKVFRGNDKEHLFPLVRKPNATDNGLDFKAFKRGQVDEIFVRFRKWLQEQVPDNSKLKVCDDHEDDDSKLWVDRAE</sequence>
<proteinExistence type="predicted"/>
<dbReference type="InterPro" id="IPR029044">
    <property type="entry name" value="Nucleotide-diphossugar_trans"/>
</dbReference>
<comment type="caution">
    <text evidence="8">The sequence shown here is derived from an EMBL/GenBank/DDBJ whole genome shotgun (WGS) entry which is preliminary data.</text>
</comment>
<keyword evidence="9" id="KW-1185">Reference proteome</keyword>
<evidence type="ECO:0000313" key="9">
    <source>
        <dbReference type="Proteomes" id="UP001295423"/>
    </source>
</evidence>
<dbReference type="AlphaFoldDB" id="A0AAD2PVW7"/>
<organism evidence="8 9">
    <name type="scientific">Cylindrotheca closterium</name>
    <dbReference type="NCBI Taxonomy" id="2856"/>
    <lineage>
        <taxon>Eukaryota</taxon>
        <taxon>Sar</taxon>
        <taxon>Stramenopiles</taxon>
        <taxon>Ochrophyta</taxon>
        <taxon>Bacillariophyta</taxon>
        <taxon>Bacillariophyceae</taxon>
        <taxon>Bacillariophycidae</taxon>
        <taxon>Bacillariales</taxon>
        <taxon>Bacillariaceae</taxon>
        <taxon>Cylindrotheca</taxon>
    </lineage>
</organism>
<dbReference type="PANTHER" id="PTHR12270:SF52">
    <property type="entry name" value="GLYCOSYLTRANSFERASE-LIKE PROTEIN GNT13-RELATED"/>
    <property type="match status" value="1"/>
</dbReference>
<dbReference type="Proteomes" id="UP001295423">
    <property type="component" value="Unassembled WGS sequence"/>
</dbReference>
<evidence type="ECO:0000313" key="8">
    <source>
        <dbReference type="EMBL" id="CAJ1957917.1"/>
    </source>
</evidence>